<evidence type="ECO:0000256" key="6">
    <source>
        <dbReference type="ARBA" id="ARBA00023235"/>
    </source>
</evidence>
<evidence type="ECO:0000313" key="9">
    <source>
        <dbReference type="Proteomes" id="UP001202328"/>
    </source>
</evidence>
<organism evidence="8 9">
    <name type="scientific">Papaver atlanticum</name>
    <dbReference type="NCBI Taxonomy" id="357466"/>
    <lineage>
        <taxon>Eukaryota</taxon>
        <taxon>Viridiplantae</taxon>
        <taxon>Streptophyta</taxon>
        <taxon>Embryophyta</taxon>
        <taxon>Tracheophyta</taxon>
        <taxon>Spermatophyta</taxon>
        <taxon>Magnoliopsida</taxon>
        <taxon>Ranunculales</taxon>
        <taxon>Papaveraceae</taxon>
        <taxon>Papaveroideae</taxon>
        <taxon>Papaver</taxon>
    </lineage>
</organism>
<dbReference type="InterPro" id="IPR005215">
    <property type="entry name" value="Trig_fac"/>
</dbReference>
<dbReference type="PANTHER" id="PTHR30560">
    <property type="entry name" value="TRIGGER FACTOR CHAPERONE AND PEPTIDYL-PROLYL CIS/TRANS ISOMERASE"/>
    <property type="match status" value="1"/>
</dbReference>
<evidence type="ECO:0000313" key="8">
    <source>
        <dbReference type="EMBL" id="KAI3928234.1"/>
    </source>
</evidence>
<evidence type="ECO:0000256" key="2">
    <source>
        <dbReference type="ARBA" id="ARBA00005464"/>
    </source>
</evidence>
<keyword evidence="4" id="KW-0697">Rotamase</keyword>
<accession>A0AAD4XMP8</accession>
<protein>
    <recommendedName>
        <fullName evidence="3">peptidylprolyl isomerase</fullName>
        <ecNumber evidence="3">5.2.1.8</ecNumber>
    </recommendedName>
</protein>
<keyword evidence="6" id="KW-0413">Isomerase</keyword>
<comment type="caution">
    <text evidence="8">The sequence shown here is derived from an EMBL/GenBank/DDBJ whole genome shotgun (WGS) entry which is preliminary data.</text>
</comment>
<comment type="catalytic activity">
    <reaction evidence="1">
        <text>[protein]-peptidylproline (omega=180) = [protein]-peptidylproline (omega=0)</text>
        <dbReference type="Rhea" id="RHEA:16237"/>
        <dbReference type="Rhea" id="RHEA-COMP:10747"/>
        <dbReference type="Rhea" id="RHEA-COMP:10748"/>
        <dbReference type="ChEBI" id="CHEBI:83833"/>
        <dbReference type="ChEBI" id="CHEBI:83834"/>
        <dbReference type="EC" id="5.2.1.8"/>
    </reaction>
</comment>
<dbReference type="GO" id="GO:0044183">
    <property type="term" value="F:protein folding chaperone"/>
    <property type="evidence" value="ECO:0007669"/>
    <property type="project" value="TreeGrafter"/>
</dbReference>
<proteinExistence type="inferred from homology"/>
<evidence type="ECO:0000256" key="1">
    <source>
        <dbReference type="ARBA" id="ARBA00000971"/>
    </source>
</evidence>
<keyword evidence="9" id="KW-1185">Reference proteome</keyword>
<comment type="function">
    <text evidence="7">Involved in protein export. Acts as a chaperone by maintaining the newly synthesized protein in an open conformation. Functions as a peptidyl-prolyl cis-trans isomerase.</text>
</comment>
<name>A0AAD4XMP8_9MAGN</name>
<sequence length="257" mass="28141">MACVSMSTVPSKTLSFPSIREVSIGTFNNPVHICGGTKSFSVHYTRNHNFPRLLFSSGESHRRSSQITYAVDSGVESSATADQDIVRHLKQAKVVIESRDDDKIQVRVDLTGIETLKIHDVVIANLAKSAPPVPGFRKMKGGKTSNIPKSFILRALGEDHVTKFVIQEIVSATMTEFVKTENLTVNNTFKTIQSAAELKTAFKPGKEFGFNATLDIEKENSDQTSSSPSEVEVLPDIVKENSDQTTSSPSEVEVLPQ</sequence>
<evidence type="ECO:0000256" key="4">
    <source>
        <dbReference type="ARBA" id="ARBA00023110"/>
    </source>
</evidence>
<dbReference type="EMBL" id="JAJJMB010007708">
    <property type="protein sequence ID" value="KAI3928234.1"/>
    <property type="molecule type" value="Genomic_DNA"/>
</dbReference>
<dbReference type="Proteomes" id="UP001202328">
    <property type="component" value="Unassembled WGS sequence"/>
</dbReference>
<dbReference type="PANTHER" id="PTHR30560:SF4">
    <property type="entry name" value="OS01G0894700 PROTEIN"/>
    <property type="match status" value="1"/>
</dbReference>
<dbReference type="SUPFAM" id="SSF102735">
    <property type="entry name" value="Trigger factor ribosome-binding domain"/>
    <property type="match status" value="1"/>
</dbReference>
<reference evidence="8" key="1">
    <citation type="submission" date="2022-04" db="EMBL/GenBank/DDBJ databases">
        <title>A functionally conserved STORR gene fusion in Papaver species that diverged 16.8 million years ago.</title>
        <authorList>
            <person name="Catania T."/>
        </authorList>
    </citation>
    <scope>NUCLEOTIDE SEQUENCE</scope>
    <source>
        <strain evidence="8">S-188037</strain>
    </source>
</reference>
<dbReference type="AlphaFoldDB" id="A0AAD4XMP8"/>
<dbReference type="GO" id="GO:0051083">
    <property type="term" value="P:'de novo' cotranslational protein folding"/>
    <property type="evidence" value="ECO:0007669"/>
    <property type="project" value="TreeGrafter"/>
</dbReference>
<evidence type="ECO:0000256" key="3">
    <source>
        <dbReference type="ARBA" id="ARBA00013194"/>
    </source>
</evidence>
<dbReference type="FunFam" id="3.30.70.1050:FF:000004">
    <property type="entry name" value="Trigger factor"/>
    <property type="match status" value="1"/>
</dbReference>
<dbReference type="EC" id="5.2.1.8" evidence="3"/>
<dbReference type="Gene3D" id="3.30.70.1050">
    <property type="entry name" value="Trigger factor ribosome-binding domain"/>
    <property type="match status" value="1"/>
</dbReference>
<dbReference type="GO" id="GO:0003755">
    <property type="term" value="F:peptidyl-prolyl cis-trans isomerase activity"/>
    <property type="evidence" value="ECO:0007669"/>
    <property type="project" value="UniProtKB-KW"/>
</dbReference>
<gene>
    <name evidence="8" type="ORF">MKW98_023835</name>
</gene>
<dbReference type="GO" id="GO:0043335">
    <property type="term" value="P:protein unfolding"/>
    <property type="evidence" value="ECO:0007669"/>
    <property type="project" value="TreeGrafter"/>
</dbReference>
<dbReference type="GO" id="GO:0015031">
    <property type="term" value="P:protein transport"/>
    <property type="evidence" value="ECO:0007669"/>
    <property type="project" value="InterPro"/>
</dbReference>
<dbReference type="InterPro" id="IPR036611">
    <property type="entry name" value="Trigger_fac_ribosome-bd_sf"/>
</dbReference>
<dbReference type="GO" id="GO:0043022">
    <property type="term" value="F:ribosome binding"/>
    <property type="evidence" value="ECO:0007669"/>
    <property type="project" value="TreeGrafter"/>
</dbReference>
<keyword evidence="5" id="KW-0143">Chaperone</keyword>
<evidence type="ECO:0000256" key="7">
    <source>
        <dbReference type="ARBA" id="ARBA00024849"/>
    </source>
</evidence>
<comment type="similarity">
    <text evidence="2">Belongs to the FKBP-type PPIase family. Tig subfamily.</text>
</comment>
<evidence type="ECO:0000256" key="5">
    <source>
        <dbReference type="ARBA" id="ARBA00023186"/>
    </source>
</evidence>